<dbReference type="GO" id="GO:0006313">
    <property type="term" value="P:DNA transposition"/>
    <property type="evidence" value="ECO:0007669"/>
    <property type="project" value="InterPro"/>
</dbReference>
<reference evidence="7" key="1">
    <citation type="submission" date="2021-01" db="EMBL/GenBank/DDBJ databases">
        <authorList>
            <person name="Bezrukov I."/>
        </authorList>
    </citation>
    <scope>NUCLEOTIDE SEQUENCE</scope>
</reference>
<protein>
    <recommendedName>
        <fullName evidence="9">Mutator-like transposase</fullName>
    </recommendedName>
</protein>
<accession>A0A8S1ZP04</accession>
<evidence type="ECO:0000256" key="4">
    <source>
        <dbReference type="SAM" id="MobiDB-lite"/>
    </source>
</evidence>
<feature type="domain" description="Arabidopsis retrotransposon Orf1 C-terminal" evidence="5">
    <location>
        <begin position="959"/>
        <end position="1121"/>
    </location>
</feature>
<sequence length="1253" mass="143703">MAKTRGAKRRIPVRRSRRLSQAVAAENAGPNPTEAEPIQIPSGDEAEVVRQSRSNRKKRKKDDDVDIEEDREAVSGDDCEVVGDEDCDEVCYAGERVENNEEVVEGGQLDMECVPQEKEGGGVEATEKEGGGVEAEVNDGGGVEAEVNDGAGLEEEDNNGGLGVKEEDCEDFEAEFGAEVREEEEANESDGDSGDDIWDDERIPDPLSHSDDEEIIEEESDAPQSDDHEELLRLGKTFNNPDDFKIAVLRYSLETRCYCSYDKKKQKMQVKIYKDKHSCVRSGYSKMLKQGTIAWLYRERLRKNPKITKQEMVDEIKREYKLTVTEDQCSKAKTLVMRERKATHQEHFSRIWDYQAEIFRSNAGTIFEIETIPGPTIGSLQRFSRLFICFKSQKDFWKRTCRPIIGIDGAFLKWHIKGHLLATTGRDKDNRIVPIAWALVEIENDDNWDWFVRLLSRTLELQDGRNVAIISDKQSADSQRERLRKNPKITKQEMVDEIKREYKLTVTEDQCSKAKTLVMRERKATHQEHFSRIWDYQAEIFRSNAGIIFEIEIIPGPTIGSLQRFSRLFICFKSQKDSWKRTCRPIIGIDGAFLKWHIKGHLLATTGRDRDNRIVPIAWAVVEIENDDNWDWFVRLLSRTLELQDGRNVAIISDKQSGLVKAIHSVIPQAEHRQCARHIMENWKRNSHDMELQRLFWKIARSYTNGEFQAHMLGLQSYNPSAYEYLLKTNPLTWSRAFFRIGSCCNDNLNNLSESFNKTIRQARRKPLLDMLEDIRRQCMVRNAKRYVIADRLKSRFTKRAHMEIEKMIAGSVVCERWMARHNKHEMTGIPCIHAATVIIGTRQKVEDYVSDWYTAINRLGVLPPPWRRGNPGRPKNHDRRKSLFETATASSSSNTELSRIHRVMKCSNCQEEGHNKQGCKNQTVAPPPRRPRGRPRKDQDWDDYDTLFYNAWLGVVLKPTRVADMDLMRRMGIETTVLGMLEAIGLGTICTKQYDMFPELVRQFIATVRVGYEKENEKNARDGFLSFFIRGVRYSLPLSELAEIYGFDGEVPRVALPDRFDGIKNFWSYIGNGEYDSKKSAQTDIRHPALRYVVRLLGHTLLCKMEPGKMRRTEVIFLNYVVGDSCISGRLLTGDPIQLAFLPDASLLHVPPPTRRRRAATRAVSTPVEDAPIYGPAGGLHHSSSSSTSQCELPDTPPIPMETGVFQQYMVDSLKSVWNPIATLSRCRCVRPDRRRQRSPTPPQGADTEHED</sequence>
<dbReference type="PANTHER" id="PTHR31973">
    <property type="entry name" value="POLYPROTEIN, PUTATIVE-RELATED"/>
    <property type="match status" value="1"/>
</dbReference>
<dbReference type="EMBL" id="LR999452">
    <property type="protein sequence ID" value="CAE5962923.1"/>
    <property type="molecule type" value="Genomic_DNA"/>
</dbReference>
<keyword evidence="1" id="KW-0815">Transposition</keyword>
<dbReference type="Proteomes" id="UP000682877">
    <property type="component" value="Chromosome 2"/>
</dbReference>
<feature type="compositionally biased region" description="Acidic residues" evidence="4">
    <location>
        <begin position="64"/>
        <end position="79"/>
    </location>
</feature>
<feature type="compositionally biased region" description="Basic and acidic residues" evidence="4">
    <location>
        <begin position="200"/>
        <end position="210"/>
    </location>
</feature>
<feature type="region of interest" description="Disordered" evidence="4">
    <location>
        <begin position="1174"/>
        <end position="1197"/>
    </location>
</feature>
<dbReference type="InterPro" id="IPR004312">
    <property type="entry name" value="ATHILA_Orf1_C"/>
</dbReference>
<dbReference type="Pfam" id="PF10551">
    <property type="entry name" value="MULE"/>
    <property type="match status" value="2"/>
</dbReference>
<dbReference type="PROSITE" id="PS01007">
    <property type="entry name" value="TRANSPOSASE_MUTATOR"/>
    <property type="match status" value="1"/>
</dbReference>
<evidence type="ECO:0008006" key="9">
    <source>
        <dbReference type="Google" id="ProtNLM"/>
    </source>
</evidence>
<keyword evidence="8" id="KW-1185">Reference proteome</keyword>
<dbReference type="PANTHER" id="PTHR31973:SF189">
    <property type="entry name" value="TRANSPOSASE, MUDR, PLANT, MULE TRANSPOSASE DOMAIN PROTEIN-RELATED"/>
    <property type="match status" value="1"/>
</dbReference>
<feature type="region of interest" description="Disordered" evidence="4">
    <location>
        <begin position="1230"/>
        <end position="1253"/>
    </location>
</feature>
<evidence type="ECO:0000256" key="1">
    <source>
        <dbReference type="ARBA" id="ARBA00022578"/>
    </source>
</evidence>
<keyword evidence="3" id="KW-0233">DNA recombination</keyword>
<dbReference type="Pfam" id="PF03078">
    <property type="entry name" value="ATHILA"/>
    <property type="match status" value="1"/>
</dbReference>
<organism evidence="7 8">
    <name type="scientific">Arabidopsis arenosa</name>
    <name type="common">Sand rock-cress</name>
    <name type="synonym">Cardaminopsis arenosa</name>
    <dbReference type="NCBI Taxonomy" id="38785"/>
    <lineage>
        <taxon>Eukaryota</taxon>
        <taxon>Viridiplantae</taxon>
        <taxon>Streptophyta</taxon>
        <taxon>Embryophyta</taxon>
        <taxon>Tracheophyta</taxon>
        <taxon>Spermatophyta</taxon>
        <taxon>Magnoliopsida</taxon>
        <taxon>eudicotyledons</taxon>
        <taxon>Gunneridae</taxon>
        <taxon>Pentapetalae</taxon>
        <taxon>rosids</taxon>
        <taxon>malvids</taxon>
        <taxon>Brassicales</taxon>
        <taxon>Brassicaceae</taxon>
        <taxon>Camelineae</taxon>
        <taxon>Arabidopsis</taxon>
    </lineage>
</organism>
<dbReference type="InterPro" id="IPR018289">
    <property type="entry name" value="MULE_transposase_dom"/>
</dbReference>
<evidence type="ECO:0000256" key="3">
    <source>
        <dbReference type="ARBA" id="ARBA00023172"/>
    </source>
</evidence>
<feature type="domain" description="MULE transposase" evidence="6">
    <location>
        <begin position="587"/>
        <end position="682"/>
    </location>
</feature>
<dbReference type="GO" id="GO:0004803">
    <property type="term" value="F:transposase activity"/>
    <property type="evidence" value="ECO:0007669"/>
    <property type="project" value="InterPro"/>
</dbReference>
<evidence type="ECO:0000259" key="6">
    <source>
        <dbReference type="Pfam" id="PF10551"/>
    </source>
</evidence>
<name>A0A8S1ZP04_ARAAE</name>
<dbReference type="InterPro" id="IPR001207">
    <property type="entry name" value="Transposase_mutator"/>
</dbReference>
<feature type="region of interest" description="Disordered" evidence="4">
    <location>
        <begin position="1"/>
        <end position="79"/>
    </location>
</feature>
<evidence type="ECO:0000259" key="5">
    <source>
        <dbReference type="Pfam" id="PF03078"/>
    </source>
</evidence>
<feature type="compositionally biased region" description="Acidic residues" evidence="4">
    <location>
        <begin position="211"/>
        <end position="221"/>
    </location>
</feature>
<feature type="compositionally biased region" description="Basic and acidic residues" evidence="4">
    <location>
        <begin position="115"/>
        <end position="131"/>
    </location>
</feature>
<gene>
    <name evidence="7" type="ORF">AARE701A_LOCUS4543</name>
</gene>
<dbReference type="AlphaFoldDB" id="A0A8S1ZP04"/>
<evidence type="ECO:0000313" key="8">
    <source>
        <dbReference type="Proteomes" id="UP000682877"/>
    </source>
</evidence>
<feature type="region of interest" description="Disordered" evidence="4">
    <location>
        <begin position="105"/>
        <end position="227"/>
    </location>
</feature>
<feature type="compositionally biased region" description="Acidic residues" evidence="4">
    <location>
        <begin position="167"/>
        <end position="199"/>
    </location>
</feature>
<evidence type="ECO:0000313" key="7">
    <source>
        <dbReference type="EMBL" id="CAE5962923.1"/>
    </source>
</evidence>
<evidence type="ECO:0000256" key="2">
    <source>
        <dbReference type="ARBA" id="ARBA00023125"/>
    </source>
</evidence>
<feature type="domain" description="MULE transposase" evidence="6">
    <location>
        <begin position="405"/>
        <end position="476"/>
    </location>
</feature>
<keyword evidence="2" id="KW-0238">DNA-binding</keyword>
<feature type="compositionally biased region" description="Basic residues" evidence="4">
    <location>
        <begin position="1"/>
        <end position="18"/>
    </location>
</feature>
<dbReference type="GO" id="GO:0003677">
    <property type="term" value="F:DNA binding"/>
    <property type="evidence" value="ECO:0007669"/>
    <property type="project" value="UniProtKB-KW"/>
</dbReference>
<proteinExistence type="predicted"/>
<feature type="region of interest" description="Disordered" evidence="4">
    <location>
        <begin position="912"/>
        <end position="939"/>
    </location>
</feature>